<feature type="compositionally biased region" description="Basic and acidic residues" evidence="5">
    <location>
        <begin position="1"/>
        <end position="11"/>
    </location>
</feature>
<sequence length="543" mass="60884">MNEKQVKRFQDIGDGSDQSGKTIGSNYGDTPNEMYFEKKTGSGKIVLTEDAAPEVTGFAFSRRKKWTILTVIVIIQLSMNYNGAVYANSVSGMSESFSISEQAARTGQMILLITYAFGCELWAPWSEEFGRWPILQLSLFLTNCWTLLQCLAPNIGSMIVGRGLAGLSMAGGSVTLAMVADMFSVEAQQYGLAYVVWSSVAAATLGPILGGFIRVFAQPGPSWRWIFWTQLIFGGFAQLLHWSIPETRTTILLDREAKRRRKEAAKEGKELNIWGPSEVSEGISVKEVLTIWYRPFEMFVREPIVLSCSMLSGFSDMLIFIFLDSFTPVFSQWGFTPWQTGLCFLSILVSYFIAWASFLPFFRSAEKRRKRGLYVSPEDRLYWLLYLAPLEAIGLFGFAWTSMGPDHNHWFGPIFFAALIGIANYAIYMATIDYMVAAYGPYSASATGGNALARDFLSGVAAMFSNPFYEHFPKYTLEYPTTILACIAIALIVPIHLLYFYGPEVRKRSKFAQLLAGERETTDLRHQVRDEKANISKHIEVAA</sequence>
<dbReference type="InParanoid" id="I4Y7I9"/>
<dbReference type="KEGG" id="wse:WALSEDRAFT_33731"/>
<dbReference type="GO" id="GO:0022857">
    <property type="term" value="F:transmembrane transporter activity"/>
    <property type="evidence" value="ECO:0007669"/>
    <property type="project" value="InterPro"/>
</dbReference>
<dbReference type="HOGENOM" id="CLU_008455_0_3_1"/>
<name>I4Y7I9_WALMC</name>
<dbReference type="PANTHER" id="PTHR23502:SF3">
    <property type="entry name" value="MAJOR FACILITATOR SUPERFAMILY (MFS) PROFILE DOMAIN-CONTAINING PROTEIN-RELATED"/>
    <property type="match status" value="1"/>
</dbReference>
<feature type="compositionally biased region" description="Polar residues" evidence="5">
    <location>
        <begin position="16"/>
        <end position="26"/>
    </location>
</feature>
<feature type="transmembrane region" description="Helical" evidence="6">
    <location>
        <begin position="414"/>
        <end position="439"/>
    </location>
</feature>
<evidence type="ECO:0000313" key="7">
    <source>
        <dbReference type="EMBL" id="EIM19931.1"/>
    </source>
</evidence>
<proteinExistence type="predicted"/>
<evidence type="ECO:0000256" key="2">
    <source>
        <dbReference type="ARBA" id="ARBA00022692"/>
    </source>
</evidence>
<dbReference type="RefSeq" id="XP_006960070.1">
    <property type="nucleotide sequence ID" value="XM_006960008.1"/>
</dbReference>
<evidence type="ECO:0000256" key="3">
    <source>
        <dbReference type="ARBA" id="ARBA00022989"/>
    </source>
</evidence>
<dbReference type="SUPFAM" id="SSF103473">
    <property type="entry name" value="MFS general substrate transporter"/>
    <property type="match status" value="1"/>
</dbReference>
<dbReference type="FunFam" id="1.20.1250.20:FF:000088">
    <property type="entry name" value="MFS multidrug transporter, putative"/>
    <property type="match status" value="1"/>
</dbReference>
<dbReference type="InterPro" id="IPR036259">
    <property type="entry name" value="MFS_trans_sf"/>
</dbReference>
<feature type="transmembrane region" description="Helical" evidence="6">
    <location>
        <begin position="225"/>
        <end position="244"/>
    </location>
</feature>
<feature type="transmembrane region" description="Helical" evidence="6">
    <location>
        <begin position="383"/>
        <end position="402"/>
    </location>
</feature>
<accession>I4Y7I9</accession>
<reference evidence="7 8" key="1">
    <citation type="journal article" date="2012" name="Fungal Genet. Biol.">
        <title>The genome of the xerotolerant mold Wallemia sebi reveals adaptations to osmotic stress and suggests cryptic sexual reproduction.</title>
        <authorList>
            <person name="Padamsee M."/>
            <person name="Kumar T.K.A."/>
            <person name="Riley R."/>
            <person name="Binder M."/>
            <person name="Boyd A."/>
            <person name="Calvo A.M."/>
            <person name="Furukawa K."/>
            <person name="Hesse C."/>
            <person name="Hohmann S."/>
            <person name="James T.Y."/>
            <person name="LaButti K."/>
            <person name="Lapidus A."/>
            <person name="Lindquist E."/>
            <person name="Lucas S."/>
            <person name="Miller K."/>
            <person name="Shantappa S."/>
            <person name="Grigoriev I.V."/>
            <person name="Hibbett D.S."/>
            <person name="McLaughlin D.J."/>
            <person name="Spatafora J.W."/>
            <person name="Aime M.C."/>
        </authorList>
    </citation>
    <scope>NUCLEOTIDE SEQUENCE [LARGE SCALE GENOMIC DNA]</scope>
    <source>
        <strain evidence="8">ATCC MYA-4683 / CBS 633.66</strain>
    </source>
</reference>
<feature type="transmembrane region" description="Helical" evidence="6">
    <location>
        <begin position="192"/>
        <end position="213"/>
    </location>
</feature>
<evidence type="ECO:0000256" key="6">
    <source>
        <dbReference type="SAM" id="Phobius"/>
    </source>
</evidence>
<protein>
    <submittedName>
        <fullName evidence="7">MFS general substrate transporter</fullName>
    </submittedName>
</protein>
<dbReference type="OrthoDB" id="5376138at2759"/>
<keyword evidence="2 6" id="KW-0812">Transmembrane</keyword>
<feature type="transmembrane region" description="Helical" evidence="6">
    <location>
        <begin position="481"/>
        <end position="501"/>
    </location>
</feature>
<keyword evidence="8" id="KW-1185">Reference proteome</keyword>
<dbReference type="GO" id="GO:0005886">
    <property type="term" value="C:plasma membrane"/>
    <property type="evidence" value="ECO:0007669"/>
    <property type="project" value="TreeGrafter"/>
</dbReference>
<feature type="region of interest" description="Disordered" evidence="5">
    <location>
        <begin position="1"/>
        <end position="26"/>
    </location>
</feature>
<feature type="transmembrane region" description="Helical" evidence="6">
    <location>
        <begin position="451"/>
        <end position="469"/>
    </location>
</feature>
<feature type="transmembrane region" description="Helical" evidence="6">
    <location>
        <begin position="304"/>
        <end position="323"/>
    </location>
</feature>
<evidence type="ECO:0000256" key="5">
    <source>
        <dbReference type="SAM" id="MobiDB-lite"/>
    </source>
</evidence>
<dbReference type="Pfam" id="PF07690">
    <property type="entry name" value="MFS_1"/>
    <property type="match status" value="1"/>
</dbReference>
<dbReference type="eggNOG" id="KOG0255">
    <property type="taxonomic scope" value="Eukaryota"/>
</dbReference>
<feature type="transmembrane region" description="Helical" evidence="6">
    <location>
        <begin position="338"/>
        <end position="362"/>
    </location>
</feature>
<dbReference type="Proteomes" id="UP000005242">
    <property type="component" value="Unassembled WGS sequence"/>
</dbReference>
<organism evidence="7 8">
    <name type="scientific">Wallemia mellicola (strain ATCC MYA-4683 / CBS 633.66)</name>
    <name type="common">Wallemia sebi (CBS 633.66)</name>
    <dbReference type="NCBI Taxonomy" id="671144"/>
    <lineage>
        <taxon>Eukaryota</taxon>
        <taxon>Fungi</taxon>
        <taxon>Dikarya</taxon>
        <taxon>Basidiomycota</taxon>
        <taxon>Wallemiomycotina</taxon>
        <taxon>Wallemiomycetes</taxon>
        <taxon>Wallemiales</taxon>
        <taxon>Wallemiaceae</taxon>
        <taxon>Wallemia</taxon>
    </lineage>
</organism>
<evidence type="ECO:0000256" key="1">
    <source>
        <dbReference type="ARBA" id="ARBA00004141"/>
    </source>
</evidence>
<dbReference type="AlphaFoldDB" id="I4Y7I9"/>
<evidence type="ECO:0000256" key="4">
    <source>
        <dbReference type="ARBA" id="ARBA00023136"/>
    </source>
</evidence>
<dbReference type="OMA" id="ETRTSVM"/>
<keyword evidence="4 6" id="KW-0472">Membrane</keyword>
<dbReference type="PANTHER" id="PTHR23502">
    <property type="entry name" value="MAJOR FACILITATOR SUPERFAMILY"/>
    <property type="match status" value="1"/>
</dbReference>
<dbReference type="EMBL" id="JH668244">
    <property type="protein sequence ID" value="EIM19931.1"/>
    <property type="molecule type" value="Genomic_DNA"/>
</dbReference>
<dbReference type="InterPro" id="IPR011701">
    <property type="entry name" value="MFS"/>
</dbReference>
<keyword evidence="3 6" id="KW-1133">Transmembrane helix</keyword>
<gene>
    <name evidence="7" type="ORF">WALSEDRAFT_33731</name>
</gene>
<evidence type="ECO:0000313" key="8">
    <source>
        <dbReference type="Proteomes" id="UP000005242"/>
    </source>
</evidence>
<feature type="transmembrane region" description="Helical" evidence="6">
    <location>
        <begin position="162"/>
        <end position="180"/>
    </location>
</feature>
<comment type="subcellular location">
    <subcellularLocation>
        <location evidence="1">Membrane</location>
        <topology evidence="1">Multi-pass membrane protein</topology>
    </subcellularLocation>
</comment>
<dbReference type="GeneID" id="18471735"/>
<dbReference type="Gene3D" id="1.20.1250.20">
    <property type="entry name" value="MFS general substrate transporter like domains"/>
    <property type="match status" value="1"/>
</dbReference>
<feature type="transmembrane region" description="Helical" evidence="6">
    <location>
        <begin position="66"/>
        <end position="87"/>
    </location>
</feature>